<feature type="domain" description="Agenet-like" evidence="1">
    <location>
        <begin position="6"/>
        <end position="57"/>
    </location>
</feature>
<organism evidence="2 3">
    <name type="scientific">Hibiscus syriacus</name>
    <name type="common">Rose of Sharon</name>
    <dbReference type="NCBI Taxonomy" id="106335"/>
    <lineage>
        <taxon>Eukaryota</taxon>
        <taxon>Viridiplantae</taxon>
        <taxon>Streptophyta</taxon>
        <taxon>Embryophyta</taxon>
        <taxon>Tracheophyta</taxon>
        <taxon>Spermatophyta</taxon>
        <taxon>Magnoliopsida</taxon>
        <taxon>eudicotyledons</taxon>
        <taxon>Gunneridae</taxon>
        <taxon>Pentapetalae</taxon>
        <taxon>rosids</taxon>
        <taxon>malvids</taxon>
        <taxon>Malvales</taxon>
        <taxon>Malvaceae</taxon>
        <taxon>Malvoideae</taxon>
        <taxon>Hibiscus</taxon>
    </lineage>
</organism>
<accession>A0A6A3B9U9</accession>
<gene>
    <name evidence="2" type="ORF">F3Y22_tig00110258pilonHSYRG00008</name>
</gene>
<reference evidence="2" key="1">
    <citation type="submission" date="2019-09" db="EMBL/GenBank/DDBJ databases">
        <title>Draft genome information of white flower Hibiscus syriacus.</title>
        <authorList>
            <person name="Kim Y.-M."/>
        </authorList>
    </citation>
    <scope>NUCLEOTIDE SEQUENCE [LARGE SCALE GENOMIC DNA]</scope>
    <source>
        <strain evidence="2">YM2019G1</strain>
    </source>
</reference>
<comment type="caution">
    <text evidence="2">The sequence shown here is derived from an EMBL/GenBank/DDBJ whole genome shotgun (WGS) entry which is preliminary data.</text>
</comment>
<protein>
    <recommendedName>
        <fullName evidence="1">Agenet-like domain-containing protein</fullName>
    </recommendedName>
</protein>
<dbReference type="EMBL" id="VEPZ02000898">
    <property type="protein sequence ID" value="KAE8712245.1"/>
    <property type="molecule type" value="Genomic_DNA"/>
</dbReference>
<proteinExistence type="predicted"/>
<dbReference type="InterPro" id="IPR008395">
    <property type="entry name" value="Agenet-like_dom"/>
</dbReference>
<evidence type="ECO:0000259" key="1">
    <source>
        <dbReference type="Pfam" id="PF05641"/>
    </source>
</evidence>
<dbReference type="Pfam" id="PF05641">
    <property type="entry name" value="Agenet"/>
    <property type="match status" value="1"/>
</dbReference>
<keyword evidence="3" id="KW-1185">Reference proteome</keyword>
<sequence length="110" mass="12891">MNFRRGNSVEVLRREDDDDDPCESWFTGIVVSADGENYVVRCNLLIDHRGKQVMEKLQRKTNDKKWVPNYGYPQNPGTSNNRIRTLADQSTIRRPRYQKLRVPKNPGTRI</sequence>
<name>A0A6A3B9U9_HIBSY</name>
<evidence type="ECO:0000313" key="3">
    <source>
        <dbReference type="Proteomes" id="UP000436088"/>
    </source>
</evidence>
<dbReference type="Proteomes" id="UP000436088">
    <property type="component" value="Unassembled WGS sequence"/>
</dbReference>
<dbReference type="AlphaFoldDB" id="A0A6A3B9U9"/>
<evidence type="ECO:0000313" key="2">
    <source>
        <dbReference type="EMBL" id="KAE8712245.1"/>
    </source>
</evidence>